<dbReference type="STRING" id="1834191.A5886_001083"/>
<name>A0A242A4P4_9ENTE</name>
<dbReference type="PANTHER" id="PTHR47738:SF3">
    <property type="entry name" value="PHOSPHOTRANSFERASE SYSTEM MANNITOL_FRUCTOSE-SPECIFIC IIA DOMAIN CONTAINING PROTEIN"/>
    <property type="match status" value="1"/>
</dbReference>
<dbReference type="PROSITE" id="PS51094">
    <property type="entry name" value="PTS_EIIA_TYPE_2"/>
    <property type="match status" value="1"/>
</dbReference>
<dbReference type="RefSeq" id="WP_086274008.1">
    <property type="nucleotide sequence ID" value="NZ_NGKU01000001.1"/>
</dbReference>
<dbReference type="AlphaFoldDB" id="A0A242A4P4"/>
<dbReference type="Pfam" id="PF00359">
    <property type="entry name" value="PTS_EIIA_2"/>
    <property type="match status" value="1"/>
</dbReference>
<dbReference type="PANTHER" id="PTHR47738">
    <property type="entry name" value="PTS SYSTEM FRUCTOSE-LIKE EIIA COMPONENT-RELATED"/>
    <property type="match status" value="1"/>
</dbReference>
<dbReference type="Gene3D" id="3.40.930.10">
    <property type="entry name" value="Mannitol-specific EII, Chain A"/>
    <property type="match status" value="1"/>
</dbReference>
<dbReference type="InterPro" id="IPR016152">
    <property type="entry name" value="PTrfase/Anion_transptr"/>
</dbReference>
<protein>
    <recommendedName>
        <fullName evidence="1">PTS EIIA type-2 domain-containing protein</fullName>
    </recommendedName>
</protein>
<dbReference type="SUPFAM" id="SSF55804">
    <property type="entry name" value="Phoshotransferase/anion transport protein"/>
    <property type="match status" value="1"/>
</dbReference>
<organism evidence="2 3">
    <name type="scientific">Candidatus Enterococcus testudinis</name>
    <dbReference type="NCBI Taxonomy" id="1834191"/>
    <lineage>
        <taxon>Bacteria</taxon>
        <taxon>Bacillati</taxon>
        <taxon>Bacillota</taxon>
        <taxon>Bacilli</taxon>
        <taxon>Lactobacillales</taxon>
        <taxon>Enterococcaceae</taxon>
        <taxon>Enterococcus</taxon>
    </lineage>
</organism>
<dbReference type="InterPro" id="IPR051541">
    <property type="entry name" value="PTS_SugarTrans_NitroReg"/>
</dbReference>
<feature type="domain" description="PTS EIIA type-2" evidence="1">
    <location>
        <begin position="3"/>
        <end position="150"/>
    </location>
</feature>
<dbReference type="Proteomes" id="UP000195043">
    <property type="component" value="Unassembled WGS sequence"/>
</dbReference>
<comment type="caution">
    <text evidence="2">The sequence shown here is derived from an EMBL/GenBank/DDBJ whole genome shotgun (WGS) entry which is preliminary data.</text>
</comment>
<accession>A0A242A4P4</accession>
<dbReference type="CDD" id="cd00211">
    <property type="entry name" value="PTS_IIA_fru"/>
    <property type="match status" value="1"/>
</dbReference>
<dbReference type="EMBL" id="NGKU01000001">
    <property type="protein sequence ID" value="OTN76007.1"/>
    <property type="molecule type" value="Genomic_DNA"/>
</dbReference>
<reference evidence="2 3" key="1">
    <citation type="submission" date="2017-05" db="EMBL/GenBank/DDBJ databases">
        <title>The Genome Sequence of Enterococcus sp. 8G7_MSG3316.</title>
        <authorList>
            <consortium name="The Broad Institute Genomics Platform"/>
            <consortium name="The Broad Institute Genomic Center for Infectious Diseases"/>
            <person name="Earl A."/>
            <person name="Manson A."/>
            <person name="Schwartman J."/>
            <person name="Gilmore M."/>
            <person name="Abouelleil A."/>
            <person name="Cao P."/>
            <person name="Chapman S."/>
            <person name="Cusick C."/>
            <person name="Shea T."/>
            <person name="Young S."/>
            <person name="Neafsey D."/>
            <person name="Nusbaum C."/>
            <person name="Birren B."/>
        </authorList>
    </citation>
    <scope>NUCLEOTIDE SEQUENCE [LARGE SCALE GENOMIC DNA]</scope>
    <source>
        <strain evidence="2 3">8G7_MSG3316</strain>
    </source>
</reference>
<evidence type="ECO:0000313" key="3">
    <source>
        <dbReference type="Proteomes" id="UP000195043"/>
    </source>
</evidence>
<dbReference type="InterPro" id="IPR002178">
    <property type="entry name" value="PTS_EIIA_type-2_dom"/>
</dbReference>
<gene>
    <name evidence="2" type="ORF">A5886_001083</name>
</gene>
<evidence type="ECO:0000259" key="1">
    <source>
        <dbReference type="PROSITE" id="PS51094"/>
    </source>
</evidence>
<keyword evidence="3" id="KW-1185">Reference proteome</keyword>
<proteinExistence type="predicted"/>
<dbReference type="OrthoDB" id="370976at2"/>
<sequence>MDVTLDKELVFRNIKVNSDKEVLAYLADQLYKKGFVEESYIEAIQSREREYPTGLPSTQPSVAIPHANYELVHHTTLAIATLENPVVFHNMEDNDSLIPTQIVIMMAIGEPHGQVEMLQKIVGIIQDEPLRKQMVAAETDQILLNLLKKAIA</sequence>
<evidence type="ECO:0000313" key="2">
    <source>
        <dbReference type="EMBL" id="OTN76007.1"/>
    </source>
</evidence>